<sequence length="321" mass="34600">MSNPVDNSKTRPGVETRASVRLPNREIDDTFEISDFPASLQPVLSKAFDTNGDGTIAANELADGALAYIKTTTFGSTILAVNLAKDMTVSGGNILTNKKSGEALKVQPASLQLSPIEGTERRRLPDGSTDQRMILGAVGVAVKIDTPDGYEAIVPTSLHVNKNDDSITLNGGADLVWTLYPDESCGTSVDADSRELEESSSLKNNNGETYYKVTKTLNNKIAAQLNSMSQDIEKEFQNAEKGLHSLEKDMSKESSVSQSKESYMAQGKESSVLQSNLDESINESAGNDPEQRVFHFPEQRVFHGPGQRISDGPTRGELAAA</sequence>
<proteinExistence type="predicted"/>
<organism evidence="2 3">
    <name type="scientific">Thalassiosira oceanica</name>
    <name type="common">Marine diatom</name>
    <dbReference type="NCBI Taxonomy" id="159749"/>
    <lineage>
        <taxon>Eukaryota</taxon>
        <taxon>Sar</taxon>
        <taxon>Stramenopiles</taxon>
        <taxon>Ochrophyta</taxon>
        <taxon>Bacillariophyta</taxon>
        <taxon>Coscinodiscophyceae</taxon>
        <taxon>Thalassiosirophycidae</taxon>
        <taxon>Thalassiosirales</taxon>
        <taxon>Thalassiosiraceae</taxon>
        <taxon>Thalassiosira</taxon>
    </lineage>
</organism>
<feature type="compositionally biased region" description="Low complexity" evidence="1">
    <location>
        <begin position="253"/>
        <end position="262"/>
    </location>
</feature>
<evidence type="ECO:0000256" key="1">
    <source>
        <dbReference type="SAM" id="MobiDB-lite"/>
    </source>
</evidence>
<feature type="region of interest" description="Disordered" evidence="1">
    <location>
        <begin position="300"/>
        <end position="321"/>
    </location>
</feature>
<comment type="caution">
    <text evidence="2">The sequence shown here is derived from an EMBL/GenBank/DDBJ whole genome shotgun (WGS) entry which is preliminary data.</text>
</comment>
<feature type="non-terminal residue" evidence="2">
    <location>
        <position position="321"/>
    </location>
</feature>
<dbReference type="PROSITE" id="PS00018">
    <property type="entry name" value="EF_HAND_1"/>
    <property type="match status" value="1"/>
</dbReference>
<dbReference type="EMBL" id="AGNL01000584">
    <property type="protein sequence ID" value="EJK77653.1"/>
    <property type="molecule type" value="Genomic_DNA"/>
</dbReference>
<dbReference type="AlphaFoldDB" id="K0TG22"/>
<protein>
    <recommendedName>
        <fullName evidence="4">EF-hand domain-containing protein</fullName>
    </recommendedName>
</protein>
<evidence type="ECO:0008006" key="4">
    <source>
        <dbReference type="Google" id="ProtNLM"/>
    </source>
</evidence>
<keyword evidence="3" id="KW-1185">Reference proteome</keyword>
<reference evidence="2 3" key="1">
    <citation type="journal article" date="2012" name="Genome Biol.">
        <title>Genome and low-iron response of an oceanic diatom adapted to chronic iron limitation.</title>
        <authorList>
            <person name="Lommer M."/>
            <person name="Specht M."/>
            <person name="Roy A.S."/>
            <person name="Kraemer L."/>
            <person name="Andreson R."/>
            <person name="Gutowska M.A."/>
            <person name="Wolf J."/>
            <person name="Bergner S.V."/>
            <person name="Schilhabel M.B."/>
            <person name="Klostermeier U.C."/>
            <person name="Beiko R.G."/>
            <person name="Rosenstiel P."/>
            <person name="Hippler M."/>
            <person name="Laroche J."/>
        </authorList>
    </citation>
    <scope>NUCLEOTIDE SEQUENCE [LARGE SCALE GENOMIC DNA]</scope>
    <source>
        <strain evidence="2 3">CCMP1005</strain>
    </source>
</reference>
<feature type="region of interest" description="Disordered" evidence="1">
    <location>
        <begin position="247"/>
        <end position="273"/>
    </location>
</feature>
<dbReference type="Proteomes" id="UP000266841">
    <property type="component" value="Unassembled WGS sequence"/>
</dbReference>
<evidence type="ECO:0000313" key="3">
    <source>
        <dbReference type="Proteomes" id="UP000266841"/>
    </source>
</evidence>
<accession>K0TG22</accession>
<name>K0TG22_THAOC</name>
<evidence type="ECO:0000313" key="2">
    <source>
        <dbReference type="EMBL" id="EJK77653.1"/>
    </source>
</evidence>
<dbReference type="InterPro" id="IPR018247">
    <property type="entry name" value="EF_Hand_1_Ca_BS"/>
</dbReference>
<gene>
    <name evidence="2" type="ORF">THAOC_00498</name>
</gene>